<dbReference type="EMBL" id="JAHVJA010000002">
    <property type="protein sequence ID" value="MBY6139250.1"/>
    <property type="molecule type" value="Genomic_DNA"/>
</dbReference>
<sequence length="350" mass="38314">MMTLQQLTQMAGVICPMYAIVDAKGRIVSAGPTLKKLRPRLTWEGRRFFRVFDLSRPRSVRSVEDLERTAGSKLHLQFRDTPQTGLKGVCTPLPDGQGAFINLSFGISVLEAVRDYDLTSADFSPTDLTIEMLYLVEAKSAAMEASRQLNLRLQGAKIAAEEQAFTDTLTGLKNRRAMDHVLARLINSGREFALMHLDLDFFKQVNDTLGHAAGDAVLQQAARVMVECTRQSDTVARVGGDEFVMILEGVLDTARLAAIAKRLIQRLEEPVPFAGQTCRISASAGTTLSTWQKVPDAQELLNQADVALYAAKRAGRAQHCFYREGMDKTGGADDSPPASSRPAEVRGSPS</sequence>
<dbReference type="SMART" id="SM00267">
    <property type="entry name" value="GGDEF"/>
    <property type="match status" value="1"/>
</dbReference>
<keyword evidence="4" id="KW-1185">Reference proteome</keyword>
<evidence type="ECO:0000259" key="2">
    <source>
        <dbReference type="PROSITE" id="PS50887"/>
    </source>
</evidence>
<dbReference type="SUPFAM" id="SSF55073">
    <property type="entry name" value="Nucleotide cyclase"/>
    <property type="match status" value="1"/>
</dbReference>
<evidence type="ECO:0000313" key="3">
    <source>
        <dbReference type="EMBL" id="MBY6139250.1"/>
    </source>
</evidence>
<accession>A0ABS7NDL2</accession>
<dbReference type="InterPro" id="IPR042463">
    <property type="entry name" value="HNOB_dom_associated_sf"/>
</dbReference>
<dbReference type="Proteomes" id="UP000766629">
    <property type="component" value="Unassembled WGS sequence"/>
</dbReference>
<dbReference type="PANTHER" id="PTHR46663:SF4">
    <property type="entry name" value="DIGUANYLATE CYCLASE DGCT-RELATED"/>
    <property type="match status" value="1"/>
</dbReference>
<proteinExistence type="predicted"/>
<dbReference type="InterPro" id="IPR052163">
    <property type="entry name" value="DGC-Regulatory_Protein"/>
</dbReference>
<dbReference type="PROSITE" id="PS50887">
    <property type="entry name" value="GGDEF"/>
    <property type="match status" value="1"/>
</dbReference>
<organism evidence="3 4">
    <name type="scientific">Leisingera daeponensis</name>
    <dbReference type="NCBI Taxonomy" id="405746"/>
    <lineage>
        <taxon>Bacteria</taxon>
        <taxon>Pseudomonadati</taxon>
        <taxon>Pseudomonadota</taxon>
        <taxon>Alphaproteobacteria</taxon>
        <taxon>Rhodobacterales</taxon>
        <taxon>Roseobacteraceae</taxon>
        <taxon>Leisingera</taxon>
    </lineage>
</organism>
<dbReference type="InterPro" id="IPR000160">
    <property type="entry name" value="GGDEF_dom"/>
</dbReference>
<protein>
    <submittedName>
        <fullName evidence="3">GGDEF domain-containing protein</fullName>
    </submittedName>
</protein>
<reference evidence="3 4" key="1">
    <citation type="submission" date="2021-06" db="EMBL/GenBank/DDBJ databases">
        <title>50 bacteria genomes isolated from Dapeng, Shenzhen, China.</title>
        <authorList>
            <person name="Zheng W."/>
            <person name="Yu S."/>
            <person name="Huang Y."/>
        </authorList>
    </citation>
    <scope>NUCLEOTIDE SEQUENCE [LARGE SCALE GENOMIC DNA]</scope>
    <source>
        <strain evidence="3 4">DP1N14-2</strain>
    </source>
</reference>
<feature type="domain" description="GGDEF" evidence="2">
    <location>
        <begin position="190"/>
        <end position="324"/>
    </location>
</feature>
<dbReference type="InterPro" id="IPR029787">
    <property type="entry name" value="Nucleotide_cyclase"/>
</dbReference>
<dbReference type="Gene3D" id="3.30.70.270">
    <property type="match status" value="1"/>
</dbReference>
<dbReference type="RefSeq" id="WP_222507861.1">
    <property type="nucleotide sequence ID" value="NZ_JAHVJA010000002.1"/>
</dbReference>
<dbReference type="CDD" id="cd01949">
    <property type="entry name" value="GGDEF"/>
    <property type="match status" value="1"/>
</dbReference>
<evidence type="ECO:0000256" key="1">
    <source>
        <dbReference type="SAM" id="MobiDB-lite"/>
    </source>
</evidence>
<dbReference type="PANTHER" id="PTHR46663">
    <property type="entry name" value="DIGUANYLATE CYCLASE DGCT-RELATED"/>
    <property type="match status" value="1"/>
</dbReference>
<dbReference type="InterPro" id="IPR043128">
    <property type="entry name" value="Rev_trsase/Diguanyl_cyclase"/>
</dbReference>
<name>A0ABS7NDL2_9RHOB</name>
<evidence type="ECO:0000313" key="4">
    <source>
        <dbReference type="Proteomes" id="UP000766629"/>
    </source>
</evidence>
<comment type="caution">
    <text evidence="3">The sequence shown here is derived from an EMBL/GenBank/DDBJ whole genome shotgun (WGS) entry which is preliminary data.</text>
</comment>
<feature type="region of interest" description="Disordered" evidence="1">
    <location>
        <begin position="325"/>
        <end position="350"/>
    </location>
</feature>
<dbReference type="NCBIfam" id="TIGR00254">
    <property type="entry name" value="GGDEF"/>
    <property type="match status" value="1"/>
</dbReference>
<dbReference type="Pfam" id="PF00990">
    <property type="entry name" value="GGDEF"/>
    <property type="match status" value="1"/>
</dbReference>
<dbReference type="Gene3D" id="3.30.450.260">
    <property type="entry name" value="Haem NO binding associated domain"/>
    <property type="match status" value="1"/>
</dbReference>
<gene>
    <name evidence="3" type="ORF">KUV26_07345</name>
</gene>